<evidence type="ECO:0000256" key="5">
    <source>
        <dbReference type="ARBA" id="ARBA00019973"/>
    </source>
</evidence>
<comment type="function">
    <text evidence="1">Component of the EKC/KEOPS complex that is required for the formation of a threonylcarbamoyl group on adenosine at position 37 (t(6)A37) in tRNAs that read codons beginning with adenine. The complex is probably involved in the transfer of the threonylcarbamoyl moiety of threonylcarbamoyl-AMP (TC-AMP) to the N6 group of A37. BUD32 has ATPase activity in the context of the EKC/KEOPS complex and likely plays a supporting role to the catalytic subunit KAE1. The EKC/KEOPS complex also promotes both telomere uncapping and telomere elongation. The complex is required for efficient recruitment of transcriptional coactivators.</text>
</comment>
<keyword evidence="6" id="KW-0547">Nucleotide-binding</keyword>
<dbReference type="PROSITE" id="PS00109">
    <property type="entry name" value="PROTEIN_KINASE_TYR"/>
    <property type="match status" value="1"/>
</dbReference>
<dbReference type="PANTHER" id="PTHR44329">
    <property type="entry name" value="SERINE/THREONINE-PROTEIN KINASE TNNI3K-RELATED"/>
    <property type="match status" value="1"/>
</dbReference>
<dbReference type="EC" id="2.7.11.1" evidence="3"/>
<reference evidence="13" key="1">
    <citation type="submission" date="2023-06" db="EMBL/GenBank/DDBJ databases">
        <title>Conoideocrella luteorostrata (Hypocreales: Clavicipitaceae), a potential biocontrol fungus for elongate hemlock scale in United States Christmas tree production areas.</title>
        <authorList>
            <person name="Barrett H."/>
            <person name="Lovett B."/>
            <person name="Macias A.M."/>
            <person name="Stajich J.E."/>
            <person name="Kasson M.T."/>
        </authorList>
    </citation>
    <scope>NUCLEOTIDE SEQUENCE</scope>
    <source>
        <strain evidence="13">ARSEF 14590</strain>
    </source>
</reference>
<evidence type="ECO:0000256" key="3">
    <source>
        <dbReference type="ARBA" id="ARBA00012513"/>
    </source>
</evidence>
<keyword evidence="14" id="KW-1185">Reference proteome</keyword>
<evidence type="ECO:0000313" key="14">
    <source>
        <dbReference type="Proteomes" id="UP001251528"/>
    </source>
</evidence>
<feature type="non-terminal residue" evidence="13">
    <location>
        <position position="1"/>
    </location>
</feature>
<evidence type="ECO:0000256" key="11">
    <source>
        <dbReference type="ARBA" id="ARBA00048679"/>
    </source>
</evidence>
<dbReference type="GO" id="GO:0004674">
    <property type="term" value="F:protein serine/threonine kinase activity"/>
    <property type="evidence" value="ECO:0007669"/>
    <property type="project" value="UniProtKB-EC"/>
</dbReference>
<accession>A0AAJ0CV48</accession>
<evidence type="ECO:0000256" key="6">
    <source>
        <dbReference type="ARBA" id="ARBA00022741"/>
    </source>
</evidence>
<comment type="catalytic activity">
    <reaction evidence="11">
        <text>L-seryl-[protein] + ATP = O-phospho-L-seryl-[protein] + ADP + H(+)</text>
        <dbReference type="Rhea" id="RHEA:17989"/>
        <dbReference type="Rhea" id="RHEA-COMP:9863"/>
        <dbReference type="Rhea" id="RHEA-COMP:11604"/>
        <dbReference type="ChEBI" id="CHEBI:15378"/>
        <dbReference type="ChEBI" id="CHEBI:29999"/>
        <dbReference type="ChEBI" id="CHEBI:30616"/>
        <dbReference type="ChEBI" id="CHEBI:83421"/>
        <dbReference type="ChEBI" id="CHEBI:456216"/>
        <dbReference type="EC" id="2.7.11.1"/>
    </reaction>
</comment>
<dbReference type="EMBL" id="JASWJB010000029">
    <property type="protein sequence ID" value="KAK2608970.1"/>
    <property type="molecule type" value="Genomic_DNA"/>
</dbReference>
<proteinExistence type="predicted"/>
<dbReference type="Proteomes" id="UP001251528">
    <property type="component" value="Unassembled WGS sequence"/>
</dbReference>
<protein>
    <recommendedName>
        <fullName evidence="5">EKC/KEOPS complex subunit BUD32</fullName>
        <ecNumber evidence="3">2.7.11.1</ecNumber>
    </recommendedName>
    <alternativeName>
        <fullName evidence="8 9">Atypical Serine/threonine protein kinase BUD32</fullName>
    </alternativeName>
    <alternativeName>
        <fullName evidence="4">EKC/KEOPS complex subunit bud32</fullName>
    </alternativeName>
</protein>
<evidence type="ECO:0000256" key="9">
    <source>
        <dbReference type="ARBA" id="ARBA00033194"/>
    </source>
</evidence>
<comment type="subunit">
    <text evidence="2">Component of the EKC/KEOPS complex composed of at least BUD32, CGI121, GON7, KAE1 and PCC1; the whole complex dimerizes.</text>
</comment>
<dbReference type="InterPro" id="IPR008266">
    <property type="entry name" value="Tyr_kinase_AS"/>
</dbReference>
<keyword evidence="7" id="KW-0067">ATP-binding</keyword>
<feature type="domain" description="Protein kinase" evidence="12">
    <location>
        <begin position="1"/>
        <end position="146"/>
    </location>
</feature>
<evidence type="ECO:0000259" key="12">
    <source>
        <dbReference type="PROSITE" id="PS50011"/>
    </source>
</evidence>
<dbReference type="Pfam" id="PF00069">
    <property type="entry name" value="Pkinase"/>
    <property type="match status" value="1"/>
</dbReference>
<evidence type="ECO:0000256" key="2">
    <source>
        <dbReference type="ARBA" id="ARBA00011534"/>
    </source>
</evidence>
<evidence type="ECO:0000256" key="10">
    <source>
        <dbReference type="ARBA" id="ARBA00047899"/>
    </source>
</evidence>
<dbReference type="InterPro" id="IPR051681">
    <property type="entry name" value="Ser/Thr_Kinases-Pseudokinases"/>
</dbReference>
<sequence length="146" mass="15873">IADALDFIHNAGVTHGDLTTANICLDKRLDAKLADFAGSSIDSLPPLVAVTVSHEHPRNPFSIQGDIFAFGPMMCEVVIGERPFAALGEAEVRARYQRNKFPDTTSLGSLGYIIKRCWESSYKNSTFLVKDLAWSTGDPSSCQPPS</sequence>
<evidence type="ECO:0000256" key="4">
    <source>
        <dbReference type="ARBA" id="ARBA00013948"/>
    </source>
</evidence>
<comment type="caution">
    <text evidence="13">The sequence shown here is derived from an EMBL/GenBank/DDBJ whole genome shotgun (WGS) entry which is preliminary data.</text>
</comment>
<gene>
    <name evidence="13" type="ORF">QQS21_002450</name>
</gene>
<evidence type="ECO:0000313" key="13">
    <source>
        <dbReference type="EMBL" id="KAK2608970.1"/>
    </source>
</evidence>
<comment type="catalytic activity">
    <reaction evidence="10">
        <text>L-threonyl-[protein] + ATP = O-phospho-L-threonyl-[protein] + ADP + H(+)</text>
        <dbReference type="Rhea" id="RHEA:46608"/>
        <dbReference type="Rhea" id="RHEA-COMP:11060"/>
        <dbReference type="Rhea" id="RHEA-COMP:11605"/>
        <dbReference type="ChEBI" id="CHEBI:15378"/>
        <dbReference type="ChEBI" id="CHEBI:30013"/>
        <dbReference type="ChEBI" id="CHEBI:30616"/>
        <dbReference type="ChEBI" id="CHEBI:61977"/>
        <dbReference type="ChEBI" id="CHEBI:456216"/>
        <dbReference type="EC" id="2.7.11.1"/>
    </reaction>
</comment>
<dbReference type="GO" id="GO:0005524">
    <property type="term" value="F:ATP binding"/>
    <property type="evidence" value="ECO:0007669"/>
    <property type="project" value="UniProtKB-KW"/>
</dbReference>
<dbReference type="PANTHER" id="PTHR44329:SF298">
    <property type="entry name" value="MIXED LINEAGE KINASE DOMAIN-LIKE PROTEIN"/>
    <property type="match status" value="1"/>
</dbReference>
<dbReference type="InterPro" id="IPR000719">
    <property type="entry name" value="Prot_kinase_dom"/>
</dbReference>
<organism evidence="13 14">
    <name type="scientific">Conoideocrella luteorostrata</name>
    <dbReference type="NCBI Taxonomy" id="1105319"/>
    <lineage>
        <taxon>Eukaryota</taxon>
        <taxon>Fungi</taxon>
        <taxon>Dikarya</taxon>
        <taxon>Ascomycota</taxon>
        <taxon>Pezizomycotina</taxon>
        <taxon>Sordariomycetes</taxon>
        <taxon>Hypocreomycetidae</taxon>
        <taxon>Hypocreales</taxon>
        <taxon>Clavicipitaceae</taxon>
        <taxon>Conoideocrella</taxon>
    </lineage>
</organism>
<name>A0AAJ0CV48_9HYPO</name>
<evidence type="ECO:0000256" key="8">
    <source>
        <dbReference type="ARBA" id="ARBA00030980"/>
    </source>
</evidence>
<dbReference type="Gene3D" id="1.10.510.10">
    <property type="entry name" value="Transferase(Phosphotransferase) domain 1"/>
    <property type="match status" value="1"/>
</dbReference>
<dbReference type="AlphaFoldDB" id="A0AAJ0CV48"/>
<dbReference type="SUPFAM" id="SSF56112">
    <property type="entry name" value="Protein kinase-like (PK-like)"/>
    <property type="match status" value="1"/>
</dbReference>
<evidence type="ECO:0000256" key="7">
    <source>
        <dbReference type="ARBA" id="ARBA00022840"/>
    </source>
</evidence>
<dbReference type="InterPro" id="IPR011009">
    <property type="entry name" value="Kinase-like_dom_sf"/>
</dbReference>
<dbReference type="PROSITE" id="PS50011">
    <property type="entry name" value="PROTEIN_KINASE_DOM"/>
    <property type="match status" value="1"/>
</dbReference>
<evidence type="ECO:0000256" key="1">
    <source>
        <dbReference type="ARBA" id="ARBA00003747"/>
    </source>
</evidence>